<feature type="transmembrane region" description="Helical" evidence="1">
    <location>
        <begin position="227"/>
        <end position="255"/>
    </location>
</feature>
<protein>
    <recommendedName>
        <fullName evidence="2">Glycosyltransferase RgtA/B/C/D-like domain-containing protein</fullName>
    </recommendedName>
</protein>
<feature type="transmembrane region" description="Helical" evidence="1">
    <location>
        <begin position="21"/>
        <end position="45"/>
    </location>
</feature>
<feature type="transmembrane region" description="Helical" evidence="1">
    <location>
        <begin position="267"/>
        <end position="284"/>
    </location>
</feature>
<feature type="transmembrane region" description="Helical" evidence="1">
    <location>
        <begin position="434"/>
        <end position="453"/>
    </location>
</feature>
<dbReference type="Pfam" id="PF13231">
    <property type="entry name" value="PMT_2"/>
    <property type="match status" value="1"/>
</dbReference>
<evidence type="ECO:0000313" key="3">
    <source>
        <dbReference type="EMBL" id="AZQ76033.1"/>
    </source>
</evidence>
<name>A0A3S9PUK9_9ACTO</name>
<dbReference type="KEGG" id="flh:EJ997_00550"/>
<reference evidence="3 4" key="1">
    <citation type="submission" date="2018-12" db="EMBL/GenBank/DDBJ databases">
        <title>Complete genome sequence of Flaviflexus sp. H23T48.</title>
        <authorList>
            <person name="Bae J.-W."/>
            <person name="Lee J.-Y."/>
        </authorList>
    </citation>
    <scope>NUCLEOTIDE SEQUENCE [LARGE SCALE GENOMIC DNA]</scope>
    <source>
        <strain evidence="3 4">H23T48</strain>
    </source>
</reference>
<dbReference type="InterPro" id="IPR038731">
    <property type="entry name" value="RgtA/B/C-like"/>
</dbReference>
<dbReference type="RefSeq" id="WP_126702842.1">
    <property type="nucleotide sequence ID" value="NZ_CP034593.1"/>
</dbReference>
<keyword evidence="1" id="KW-0812">Transmembrane</keyword>
<feature type="transmembrane region" description="Helical" evidence="1">
    <location>
        <begin position="145"/>
        <end position="164"/>
    </location>
</feature>
<dbReference type="AlphaFoldDB" id="A0A3S9PUK9"/>
<feature type="domain" description="Glycosyltransferase RgtA/B/C/D-like" evidence="2">
    <location>
        <begin position="119"/>
        <end position="250"/>
    </location>
</feature>
<feature type="transmembrane region" description="Helical" evidence="1">
    <location>
        <begin position="410"/>
        <end position="427"/>
    </location>
</feature>
<dbReference type="EMBL" id="CP034593">
    <property type="protein sequence ID" value="AZQ76033.1"/>
    <property type="molecule type" value="Genomic_DNA"/>
</dbReference>
<keyword evidence="1" id="KW-0472">Membrane</keyword>
<feature type="transmembrane region" description="Helical" evidence="1">
    <location>
        <begin position="346"/>
        <end position="365"/>
    </location>
</feature>
<accession>A0A3S9PUK9</accession>
<proteinExistence type="predicted"/>
<dbReference type="Proteomes" id="UP000280344">
    <property type="component" value="Chromosome"/>
</dbReference>
<evidence type="ECO:0000256" key="1">
    <source>
        <dbReference type="SAM" id="Phobius"/>
    </source>
</evidence>
<keyword evidence="4" id="KW-1185">Reference proteome</keyword>
<feature type="transmembrane region" description="Helical" evidence="1">
    <location>
        <begin position="176"/>
        <end position="193"/>
    </location>
</feature>
<organism evidence="3 4">
    <name type="scientific">Flaviflexus ciconiae</name>
    <dbReference type="NCBI Taxonomy" id="2496867"/>
    <lineage>
        <taxon>Bacteria</taxon>
        <taxon>Bacillati</taxon>
        <taxon>Actinomycetota</taxon>
        <taxon>Actinomycetes</taxon>
        <taxon>Actinomycetales</taxon>
        <taxon>Actinomycetaceae</taxon>
        <taxon>Flaviflexus</taxon>
    </lineage>
</organism>
<gene>
    <name evidence="3" type="ORF">EJ997_00550</name>
</gene>
<keyword evidence="1" id="KW-1133">Transmembrane helix</keyword>
<sequence>MVSSPKSAPDRQVGGWRLPDWGIAGILALLSIIWSTVAALAAPALSNIGEWTYVDYAYRISIGELPVQGDDLSPYTLETWSCRGMDGDIRGETPPPCDEVTERPVTDWPLEGENYNTFHPPLYFAFAAGVGKIADTVGIDFTDGARFASALFGAVGVAALYGAIRCWGIGKRNSAGATLIAMSVPALALSSVIVHNDAVSMMAGAAAVWLAARVVKHGNYGWIPPFLIAAGISLTRTMSVVAVLAVGGLAILMGLFQKDQRGALKPGFAIALGTMLSYVAWTVFQNGRRPEDYVPSITGLSTDPFTAGDTLAVINTIVGAGAPWGLTRPSRDWYLDPSLNSWLLEGWSWLLFAVFLIAVPVGIYCAMKRTGALRYLGILVVLLPILTGLIVQAREIASVTAYFRVVPGRYAITAVPLYVAFIAALAQQKDTVRWVLPAAGMAGYAVLLLSPLLP</sequence>
<feature type="transmembrane region" description="Helical" evidence="1">
    <location>
        <begin position="372"/>
        <end position="390"/>
    </location>
</feature>
<dbReference type="OrthoDB" id="3260849at2"/>
<evidence type="ECO:0000313" key="4">
    <source>
        <dbReference type="Proteomes" id="UP000280344"/>
    </source>
</evidence>
<evidence type="ECO:0000259" key="2">
    <source>
        <dbReference type="Pfam" id="PF13231"/>
    </source>
</evidence>